<feature type="region of interest" description="Disordered" evidence="1">
    <location>
        <begin position="1"/>
        <end position="201"/>
    </location>
</feature>
<feature type="compositionally biased region" description="Polar residues" evidence="1">
    <location>
        <begin position="14"/>
        <end position="34"/>
    </location>
</feature>
<dbReference type="Proteomes" id="UP000729357">
    <property type="component" value="Unassembled WGS sequence"/>
</dbReference>
<name>A0A9P8JIG1_AURME</name>
<reference evidence="2" key="1">
    <citation type="journal article" date="2021" name="J Fungi (Basel)">
        <title>Virulence traits and population genomics of the black yeast Aureobasidium melanogenum.</title>
        <authorList>
            <person name="Cernosa A."/>
            <person name="Sun X."/>
            <person name="Gostincar C."/>
            <person name="Fang C."/>
            <person name="Gunde-Cimerman N."/>
            <person name="Song Z."/>
        </authorList>
    </citation>
    <scope>NUCLEOTIDE SEQUENCE</scope>
    <source>
        <strain evidence="2">EXF-9298</strain>
    </source>
</reference>
<reference evidence="2" key="2">
    <citation type="submission" date="2021-08" db="EMBL/GenBank/DDBJ databases">
        <authorList>
            <person name="Gostincar C."/>
            <person name="Sun X."/>
            <person name="Song Z."/>
            <person name="Gunde-Cimerman N."/>
        </authorList>
    </citation>
    <scope>NUCLEOTIDE SEQUENCE</scope>
    <source>
        <strain evidence="2">EXF-9298</strain>
    </source>
</reference>
<evidence type="ECO:0000313" key="3">
    <source>
        <dbReference type="Proteomes" id="UP000729357"/>
    </source>
</evidence>
<proteinExistence type="predicted"/>
<accession>A0A9P8JIG1</accession>
<gene>
    <name evidence="2" type="ORF">KCU98_g20944</name>
</gene>
<dbReference type="AlphaFoldDB" id="A0A9P8JIG1"/>
<feature type="compositionally biased region" description="Polar residues" evidence="1">
    <location>
        <begin position="157"/>
        <end position="167"/>
    </location>
</feature>
<feature type="non-terminal residue" evidence="2">
    <location>
        <position position="201"/>
    </location>
</feature>
<evidence type="ECO:0000256" key="1">
    <source>
        <dbReference type="SAM" id="MobiDB-lite"/>
    </source>
</evidence>
<comment type="caution">
    <text evidence="2">The sequence shown here is derived from an EMBL/GenBank/DDBJ whole genome shotgun (WGS) entry which is preliminary data.</text>
</comment>
<feature type="compositionally biased region" description="Acidic residues" evidence="1">
    <location>
        <begin position="185"/>
        <end position="194"/>
    </location>
</feature>
<protein>
    <submittedName>
        <fullName evidence="2">Uncharacterized protein</fullName>
    </submittedName>
</protein>
<dbReference type="EMBL" id="JAHFXS010006977">
    <property type="protein sequence ID" value="KAG9928868.1"/>
    <property type="molecule type" value="Genomic_DNA"/>
</dbReference>
<sequence>MARERLPSSEHYAQPTQPSQSRPATNGPTHQAEPSQAPVHPPTTAASKLATQPEFGKASPLRNPLRDPYANLFNTSHRRPEQHRPIPQPQFQKTSGPTNASQAKNFYLPGQRPQPPPQSRPPQHGNPLYGNSANSGAIRMPSNPKPRDIPPAPRPLFSSSIGPSNTYRPHNPAPAPRPKPIDLTNAEDDDDGFDPDAALRE</sequence>
<feature type="compositionally biased region" description="Polar residues" evidence="1">
    <location>
        <begin position="89"/>
        <end position="104"/>
    </location>
</feature>
<keyword evidence="3" id="KW-1185">Reference proteome</keyword>
<organism evidence="2 3">
    <name type="scientific">Aureobasidium melanogenum</name>
    <name type="common">Aureobasidium pullulans var. melanogenum</name>
    <dbReference type="NCBI Taxonomy" id="46634"/>
    <lineage>
        <taxon>Eukaryota</taxon>
        <taxon>Fungi</taxon>
        <taxon>Dikarya</taxon>
        <taxon>Ascomycota</taxon>
        <taxon>Pezizomycotina</taxon>
        <taxon>Dothideomycetes</taxon>
        <taxon>Dothideomycetidae</taxon>
        <taxon>Dothideales</taxon>
        <taxon>Saccotheciaceae</taxon>
        <taxon>Aureobasidium</taxon>
    </lineage>
</organism>
<evidence type="ECO:0000313" key="2">
    <source>
        <dbReference type="EMBL" id="KAG9928868.1"/>
    </source>
</evidence>